<dbReference type="PANTHER" id="PTHR46159:SF6">
    <property type="entry name" value="OS12G0605300 PROTEIN"/>
    <property type="match status" value="1"/>
</dbReference>
<dbReference type="GO" id="GO:0003700">
    <property type="term" value="F:DNA-binding transcription factor activity"/>
    <property type="evidence" value="ECO:0007669"/>
    <property type="project" value="InterPro"/>
</dbReference>
<feature type="region of interest" description="Disordered" evidence="4">
    <location>
        <begin position="839"/>
        <end position="870"/>
    </location>
</feature>
<evidence type="ECO:0000313" key="7">
    <source>
        <dbReference type="Proteomes" id="UP001279734"/>
    </source>
</evidence>
<comment type="subcellular location">
    <subcellularLocation>
        <location evidence="1">Nucleus</location>
    </subcellularLocation>
</comment>
<evidence type="ECO:0000256" key="2">
    <source>
        <dbReference type="ARBA" id="ARBA00007267"/>
    </source>
</evidence>
<keyword evidence="3" id="KW-0539">Nucleus</keyword>
<comment type="similarity">
    <text evidence="2">Belongs to the lin-54 family.</text>
</comment>
<dbReference type="PANTHER" id="PTHR46159">
    <property type="entry name" value="PROTEIN TESMIN/TSO1-LIKE CXC 2"/>
    <property type="match status" value="1"/>
</dbReference>
<evidence type="ECO:0000259" key="5">
    <source>
        <dbReference type="PROSITE" id="PS51634"/>
    </source>
</evidence>
<feature type="compositionally biased region" description="Low complexity" evidence="4">
    <location>
        <begin position="839"/>
        <end position="848"/>
    </location>
</feature>
<sequence length="909" mass="99370">MVVTVPPLSSPSVLYFKYYSSSTPLLFFIVSPGTYNSVLFVDSPIYSYLSSLSPIQQAKSAAQGFPGLVSPAPVLTSPQISTQTTSLTRQQHSYASGSEFSQDNDKCLKIDRVLGDSMTLTHQSNDVLTSSDQKGGDARDLLQVKPRSPSGYIDGLLAQLVDEKYANFVRGKHFDNVPQSPQYGCMGRKDSAEDGYMNLDASASLFEQPECAQADPIINVKLVGNEPWIASSTEDIHSASSIGNKSEQAQGHHADSFSEVNHLQHGVLRHCLQYDGSQWNSAVDNSVSCNPIHSQSKFQDSLHVLSTVPKDGQLLNMEKSTSTICASGMNGNSRSSFPRPKGVGLHLNNIVSAAPITGGIESVQSPENTAKGKNSLFNLRNHFGCNANVKSSSSKIEKVPSSAKNEMLESNACIAATSGRLLSQDTMKSSAKGMLLKIAEQHAPLLDMLDKSKCKLEVLESVEEDFSLDSPGKKRKKALNSKDYDGCKRCNCKKSKCLKLYCDCFAAGFYCGESCTCQGCSNKPEYEDTVVDIRQQIESKNPLAFAPRIVESVVDSHVNIVEDGNSLPPASLRHKRGCNCKKSMCLKKYCECYQANVSCSDGCRCEGCRNVYGRKEDYGMVREIIHKRHTNEVTELASDEKLELVAARDRLMQDKVHDFNSLTPHTLSLQCSDLQKKVQKSRLTSGRYVFSPNSDLNGLSSRHSRTNYPRSLHGCSMLLEGREVSVANPFNPCENLEETCDEGHPNSCQFTPFLSHLPTTTMAASASWKRTDLRNISQSQISSGDSHPLSNSSLCWHSSPTTSTTEVDGSQILQDFGSSSKNCDISADDTPEILKDSSTTVMSVKVSSPNKKRISPPDPCTDELKSSSLGSLRSSRRFILQAVPRFPLLTPCHGSKEGTDQKSDEISKP</sequence>
<dbReference type="InterPro" id="IPR033467">
    <property type="entry name" value="Tesmin/TSO1-like_CXC"/>
</dbReference>
<name>A0AAD3XPD2_NEPGR</name>
<proteinExistence type="inferred from homology"/>
<dbReference type="InterPro" id="IPR044522">
    <property type="entry name" value="TSO1-like"/>
</dbReference>
<dbReference type="GO" id="GO:0005634">
    <property type="term" value="C:nucleus"/>
    <property type="evidence" value="ECO:0007669"/>
    <property type="project" value="UniProtKB-SubCell"/>
</dbReference>
<accession>A0AAD3XPD2</accession>
<evidence type="ECO:0000256" key="3">
    <source>
        <dbReference type="ARBA" id="ARBA00023242"/>
    </source>
</evidence>
<dbReference type="PROSITE" id="PS51634">
    <property type="entry name" value="CRC"/>
    <property type="match status" value="1"/>
</dbReference>
<evidence type="ECO:0000313" key="6">
    <source>
        <dbReference type="EMBL" id="GMH12447.1"/>
    </source>
</evidence>
<dbReference type="AlphaFoldDB" id="A0AAD3XPD2"/>
<reference evidence="6" key="1">
    <citation type="submission" date="2023-05" db="EMBL/GenBank/DDBJ databases">
        <title>Nepenthes gracilis genome sequencing.</title>
        <authorList>
            <person name="Fukushima K."/>
        </authorList>
    </citation>
    <scope>NUCLEOTIDE SEQUENCE</scope>
    <source>
        <strain evidence="6">SING2019-196</strain>
    </source>
</reference>
<keyword evidence="7" id="KW-1185">Reference proteome</keyword>
<protein>
    <recommendedName>
        <fullName evidence="5">CRC domain-containing protein</fullName>
    </recommendedName>
</protein>
<evidence type="ECO:0000256" key="4">
    <source>
        <dbReference type="SAM" id="MobiDB-lite"/>
    </source>
</evidence>
<comment type="caution">
    <text evidence="6">The sequence shown here is derived from an EMBL/GenBank/DDBJ whole genome shotgun (WGS) entry which is preliminary data.</text>
</comment>
<feature type="domain" description="CRC" evidence="5">
    <location>
        <begin position="486"/>
        <end position="613"/>
    </location>
</feature>
<dbReference type="SMART" id="SM01114">
    <property type="entry name" value="CXC"/>
    <property type="match status" value="2"/>
</dbReference>
<dbReference type="InterPro" id="IPR005172">
    <property type="entry name" value="CRC"/>
</dbReference>
<dbReference type="EMBL" id="BSYO01000012">
    <property type="protein sequence ID" value="GMH12447.1"/>
    <property type="molecule type" value="Genomic_DNA"/>
</dbReference>
<dbReference type="Proteomes" id="UP001279734">
    <property type="component" value="Unassembled WGS sequence"/>
</dbReference>
<feature type="region of interest" description="Disordered" evidence="4">
    <location>
        <begin position="889"/>
        <end position="909"/>
    </location>
</feature>
<organism evidence="6 7">
    <name type="scientific">Nepenthes gracilis</name>
    <name type="common">Slender pitcher plant</name>
    <dbReference type="NCBI Taxonomy" id="150966"/>
    <lineage>
        <taxon>Eukaryota</taxon>
        <taxon>Viridiplantae</taxon>
        <taxon>Streptophyta</taxon>
        <taxon>Embryophyta</taxon>
        <taxon>Tracheophyta</taxon>
        <taxon>Spermatophyta</taxon>
        <taxon>Magnoliopsida</taxon>
        <taxon>eudicotyledons</taxon>
        <taxon>Gunneridae</taxon>
        <taxon>Pentapetalae</taxon>
        <taxon>Caryophyllales</taxon>
        <taxon>Nepenthaceae</taxon>
        <taxon>Nepenthes</taxon>
    </lineage>
</organism>
<feature type="compositionally biased region" description="Basic and acidic residues" evidence="4">
    <location>
        <begin position="894"/>
        <end position="909"/>
    </location>
</feature>
<gene>
    <name evidence="6" type="ORF">Nepgr_014288</name>
</gene>
<dbReference type="Pfam" id="PF03638">
    <property type="entry name" value="TCR"/>
    <property type="match status" value="2"/>
</dbReference>
<evidence type="ECO:0000256" key="1">
    <source>
        <dbReference type="ARBA" id="ARBA00004123"/>
    </source>
</evidence>